<evidence type="ECO:0000313" key="3">
    <source>
        <dbReference type="Proteomes" id="UP000316079"/>
    </source>
</evidence>
<protein>
    <submittedName>
        <fullName evidence="2">Uncharacterized protein</fullName>
    </submittedName>
</protein>
<evidence type="ECO:0000313" key="2">
    <source>
        <dbReference type="EMBL" id="TRZ01820.1"/>
    </source>
</evidence>
<comment type="caution">
    <text evidence="2">The sequence shown here is derived from an EMBL/GenBank/DDBJ whole genome shotgun (WGS) entry which is preliminary data.</text>
</comment>
<dbReference type="AlphaFoldDB" id="A0A553RI36"/>
<keyword evidence="3" id="KW-1185">Reference proteome</keyword>
<dbReference type="OrthoDB" id="2162994at2759"/>
<feature type="region of interest" description="Disordered" evidence="1">
    <location>
        <begin position="1"/>
        <end position="28"/>
    </location>
</feature>
<feature type="compositionally biased region" description="Basic and acidic residues" evidence="1">
    <location>
        <begin position="1"/>
        <end position="18"/>
    </location>
</feature>
<dbReference type="Proteomes" id="UP000316079">
    <property type="component" value="Unassembled WGS sequence"/>
</dbReference>
<accession>A0A553RI36</accession>
<gene>
    <name evidence="2" type="ORF">DNTS_026170</name>
</gene>
<sequence>MRTPRRLQELRRSAERNKSPQLFPKKGRRSCHTWNWPRDTFPREMSRREKRIINTECPKDGPPELLMLLGSIIDSELWGSRGGGCSVITRQIYELIPTRMTEILRENDKGQGYTL</sequence>
<proteinExistence type="predicted"/>
<dbReference type="EMBL" id="SRMA01024042">
    <property type="protein sequence ID" value="TRZ01820.1"/>
    <property type="molecule type" value="Genomic_DNA"/>
</dbReference>
<name>A0A553RI36_9TELE</name>
<reference evidence="2 3" key="1">
    <citation type="journal article" date="2019" name="Sci. Data">
        <title>Hybrid genome assembly and annotation of Danionella translucida.</title>
        <authorList>
            <person name="Kadobianskyi M."/>
            <person name="Schulze L."/>
            <person name="Schuelke M."/>
            <person name="Judkewitz B."/>
        </authorList>
    </citation>
    <scope>NUCLEOTIDE SEQUENCE [LARGE SCALE GENOMIC DNA]</scope>
    <source>
        <strain evidence="2 3">Bolton</strain>
    </source>
</reference>
<evidence type="ECO:0000256" key="1">
    <source>
        <dbReference type="SAM" id="MobiDB-lite"/>
    </source>
</evidence>
<organism evidence="2 3">
    <name type="scientific">Danionella cerebrum</name>
    <dbReference type="NCBI Taxonomy" id="2873325"/>
    <lineage>
        <taxon>Eukaryota</taxon>
        <taxon>Metazoa</taxon>
        <taxon>Chordata</taxon>
        <taxon>Craniata</taxon>
        <taxon>Vertebrata</taxon>
        <taxon>Euteleostomi</taxon>
        <taxon>Actinopterygii</taxon>
        <taxon>Neopterygii</taxon>
        <taxon>Teleostei</taxon>
        <taxon>Ostariophysi</taxon>
        <taxon>Cypriniformes</taxon>
        <taxon>Danionidae</taxon>
        <taxon>Danioninae</taxon>
        <taxon>Danionella</taxon>
    </lineage>
</organism>